<keyword evidence="8" id="KW-1185">Reference proteome</keyword>
<sequence length="304" mass="34830">MSIDVDRLIALASEGKLLSEQQIGQICGLLRPILSGEPNVVNISAPCTVVGDIHGQFYDLLEMFRYCGRPPYANYLFLGDYGDRGYMSVECTTLLLLLKLRYPKRVILLRGNHESRQVTQVYGFYDEVIRKYGNLTVWKHFMNIFDCLPLVTVVENVIYCVHGGLSPSIDTIEQVKKIDRFQEVPHDGPMADQMWSDPETRQGWGRSPRGAGYTFGQDVSEQFLRQNGLKIICRAHQLTMNGYQWNHNKQVVTIFSAPNYCQRSGNRAAVMELDDRANYSFIQYEFAPRKGDVYVGRRAPEYFL</sequence>
<evidence type="ECO:0000256" key="4">
    <source>
        <dbReference type="RuleBase" id="RU004273"/>
    </source>
</evidence>
<dbReference type="OrthoDB" id="1930084at2759"/>
<evidence type="ECO:0000259" key="5">
    <source>
        <dbReference type="PROSITE" id="PS00125"/>
    </source>
</evidence>
<dbReference type="InterPro" id="IPR029052">
    <property type="entry name" value="Metallo-depent_PP-like"/>
</dbReference>
<feature type="domain" description="Serine/threonine specific protein phosphatases" evidence="5">
    <location>
        <begin position="109"/>
        <end position="114"/>
    </location>
</feature>
<keyword evidence="1" id="KW-0479">Metal-binding</keyword>
<keyword evidence="3" id="KW-0464">Manganese</keyword>
<dbReference type="Pfam" id="PF00149">
    <property type="entry name" value="Metallophos"/>
    <property type="match status" value="1"/>
</dbReference>
<dbReference type="InterPro" id="IPR006186">
    <property type="entry name" value="Ser/Thr-sp_prot-phosphatase"/>
</dbReference>
<dbReference type="PANTHER" id="PTHR45619">
    <property type="entry name" value="SERINE/THREONINE-PROTEIN PHOSPHATASE PP2A-RELATED"/>
    <property type="match status" value="1"/>
</dbReference>
<dbReference type="VEuPathDB" id="GiardiaDB:SS50377_26520"/>
<dbReference type="SUPFAM" id="SSF56300">
    <property type="entry name" value="Metallo-dependent phosphatases"/>
    <property type="match status" value="1"/>
</dbReference>
<dbReference type="Gene3D" id="3.60.21.10">
    <property type="match status" value="1"/>
</dbReference>
<organism evidence="6">
    <name type="scientific">Spironucleus salmonicida</name>
    <dbReference type="NCBI Taxonomy" id="348837"/>
    <lineage>
        <taxon>Eukaryota</taxon>
        <taxon>Metamonada</taxon>
        <taxon>Diplomonadida</taxon>
        <taxon>Hexamitidae</taxon>
        <taxon>Hexamitinae</taxon>
        <taxon>Spironucleus</taxon>
    </lineage>
</organism>
<evidence type="ECO:0000313" key="8">
    <source>
        <dbReference type="Proteomes" id="UP000018208"/>
    </source>
</evidence>
<evidence type="ECO:0000313" key="7">
    <source>
        <dbReference type="EMBL" id="KAH0572310.1"/>
    </source>
</evidence>
<protein>
    <recommendedName>
        <fullName evidence="4">Serine/threonine-protein phosphatase</fullName>
        <ecNumber evidence="4">3.1.3.16</ecNumber>
    </recommendedName>
</protein>
<evidence type="ECO:0000256" key="1">
    <source>
        <dbReference type="ARBA" id="ARBA00022723"/>
    </source>
</evidence>
<keyword evidence="2 4" id="KW-0378">Hydrolase</keyword>
<dbReference type="PRINTS" id="PR00114">
    <property type="entry name" value="STPHPHTASE"/>
</dbReference>
<accession>V6LAW8</accession>
<dbReference type="EC" id="3.1.3.16" evidence="4"/>
<evidence type="ECO:0000313" key="6">
    <source>
        <dbReference type="EMBL" id="EST41373.1"/>
    </source>
</evidence>
<proteinExistence type="inferred from homology"/>
<gene>
    <name evidence="6" type="ORF">SS50377_19089</name>
    <name evidence="7" type="ORF">SS50377_26520</name>
</gene>
<dbReference type="SMART" id="SM00156">
    <property type="entry name" value="PP2Ac"/>
    <property type="match status" value="1"/>
</dbReference>
<evidence type="ECO:0000256" key="3">
    <source>
        <dbReference type="ARBA" id="ARBA00023211"/>
    </source>
</evidence>
<dbReference type="EMBL" id="KI546170">
    <property type="protein sequence ID" value="EST41373.1"/>
    <property type="molecule type" value="Genomic_DNA"/>
</dbReference>
<reference evidence="6 7" key="1">
    <citation type="journal article" date="2014" name="PLoS Genet.">
        <title>The Genome of Spironucleus salmonicida Highlights a Fish Pathogen Adapted to Fluctuating Environments.</title>
        <authorList>
            <person name="Xu F."/>
            <person name="Jerlstrom-Hultqvist J."/>
            <person name="Einarsson E."/>
            <person name="Astvaldsson A."/>
            <person name="Svard S.G."/>
            <person name="Andersson J.O."/>
        </authorList>
    </citation>
    <scope>NUCLEOTIDE SEQUENCE</scope>
    <source>
        <strain evidence="7">ATCC 50377</strain>
    </source>
</reference>
<evidence type="ECO:0000256" key="2">
    <source>
        <dbReference type="ARBA" id="ARBA00022801"/>
    </source>
</evidence>
<dbReference type="InterPro" id="IPR047129">
    <property type="entry name" value="PPA2-like"/>
</dbReference>
<dbReference type="CDD" id="cd07415">
    <property type="entry name" value="MPP_PP2A_PP4_PP6"/>
    <property type="match status" value="1"/>
</dbReference>
<comment type="similarity">
    <text evidence="4">Belongs to the PPP phosphatase family.</text>
</comment>
<dbReference type="InterPro" id="IPR004843">
    <property type="entry name" value="Calcineurin-like_PHP"/>
</dbReference>
<dbReference type="GO" id="GO:0046872">
    <property type="term" value="F:metal ion binding"/>
    <property type="evidence" value="ECO:0007669"/>
    <property type="project" value="UniProtKB-KW"/>
</dbReference>
<dbReference type="AlphaFoldDB" id="V6LAW8"/>
<dbReference type="PROSITE" id="PS00125">
    <property type="entry name" value="SER_THR_PHOSPHATASE"/>
    <property type="match status" value="1"/>
</dbReference>
<reference evidence="7" key="2">
    <citation type="submission" date="2020-12" db="EMBL/GenBank/DDBJ databases">
        <title>New Spironucleus salmonicida genome in near-complete chromosomes.</title>
        <authorList>
            <person name="Xu F."/>
            <person name="Kurt Z."/>
            <person name="Jimenez-Gonzalez A."/>
            <person name="Astvaldsson A."/>
            <person name="Andersson J.O."/>
            <person name="Svard S.G."/>
        </authorList>
    </citation>
    <scope>NUCLEOTIDE SEQUENCE</scope>
    <source>
        <strain evidence="7">ATCC 50377</strain>
    </source>
</reference>
<dbReference type="EMBL" id="AUWU02000006">
    <property type="protein sequence ID" value="KAH0572310.1"/>
    <property type="molecule type" value="Genomic_DNA"/>
</dbReference>
<comment type="catalytic activity">
    <reaction evidence="4">
        <text>O-phospho-L-threonyl-[protein] + H2O = L-threonyl-[protein] + phosphate</text>
        <dbReference type="Rhea" id="RHEA:47004"/>
        <dbReference type="Rhea" id="RHEA-COMP:11060"/>
        <dbReference type="Rhea" id="RHEA-COMP:11605"/>
        <dbReference type="ChEBI" id="CHEBI:15377"/>
        <dbReference type="ChEBI" id="CHEBI:30013"/>
        <dbReference type="ChEBI" id="CHEBI:43474"/>
        <dbReference type="ChEBI" id="CHEBI:61977"/>
        <dbReference type="EC" id="3.1.3.16"/>
    </reaction>
</comment>
<dbReference type="Proteomes" id="UP000018208">
    <property type="component" value="Unassembled WGS sequence"/>
</dbReference>
<dbReference type="GO" id="GO:0004722">
    <property type="term" value="F:protein serine/threonine phosphatase activity"/>
    <property type="evidence" value="ECO:0007669"/>
    <property type="project" value="UniProtKB-EC"/>
</dbReference>
<name>V6LAW8_9EUKA</name>